<gene>
    <name evidence="1" type="ORF">JR316_001817</name>
</gene>
<evidence type="ECO:0008006" key="2">
    <source>
        <dbReference type="Google" id="ProtNLM"/>
    </source>
</evidence>
<comment type="caution">
    <text evidence="1">The sequence shown here is derived from an EMBL/GenBank/DDBJ whole genome shotgun (WGS) entry which is preliminary data.</text>
</comment>
<evidence type="ECO:0000313" key="1">
    <source>
        <dbReference type="EMBL" id="KAG5172320.1"/>
    </source>
</evidence>
<name>A0A8H7Y706_PSICU</name>
<dbReference type="SUPFAM" id="SSF52047">
    <property type="entry name" value="RNI-like"/>
    <property type="match status" value="1"/>
</dbReference>
<organism evidence="1">
    <name type="scientific">Psilocybe cubensis</name>
    <name type="common">Psychedelic mushroom</name>
    <name type="synonym">Stropharia cubensis</name>
    <dbReference type="NCBI Taxonomy" id="181762"/>
    <lineage>
        <taxon>Eukaryota</taxon>
        <taxon>Fungi</taxon>
        <taxon>Dikarya</taxon>
        <taxon>Basidiomycota</taxon>
        <taxon>Agaricomycotina</taxon>
        <taxon>Agaricomycetes</taxon>
        <taxon>Agaricomycetidae</taxon>
        <taxon>Agaricales</taxon>
        <taxon>Agaricineae</taxon>
        <taxon>Strophariaceae</taxon>
        <taxon>Psilocybe</taxon>
    </lineage>
</organism>
<protein>
    <recommendedName>
        <fullName evidence="2">F-box domain-containing protein</fullName>
    </recommendedName>
</protein>
<dbReference type="InterPro" id="IPR032675">
    <property type="entry name" value="LRR_dom_sf"/>
</dbReference>
<dbReference type="AlphaFoldDB" id="A0A8H7Y706"/>
<sequence>MTGPRITGGIQELQTESLIASFPAEVLTSIFIEVKATDEIEHWDGKQLEWIKITHVCRYWRAVGIRARCLWTNIPMYSKGWALEMLKRSKDMSIVATVDFTGSSSVRNYPSYKALGGLLENFSRIQELNLIKAYHMEATPFLDLTLPAGQVPRLHTLRFGGQMYFDDYSDILCFRDSTFFQYLDLSSLRRLSLTDCHLNWTESSQLLRNLTHIRVISDHQNNLLDKGVEPFFDVLRNVPHLESLDFEYFVGPSELPEIHPLPAHFQRVALPNLKILRLGVQMCQLELILQGLDIPSDAFIKLYCYELSTSFDRFSPVLSAYASHLARTGKHIRTFELSNYTPAEFKIAIWPTVLLLETLHAIDTPPIMETIFCWDHEDAYHPPEMIYSHVLNVLKLEHLESLKLHDYNVVKANTWKTTFGTLPKLASIDLCTTNSRGLWTVLESHVDNNDTESKGDNKSLPFSSLRDVAISFKNITCPTGMRVYQGVIYHAVKLRSTIGAGLKRLIIFDAPVLSGEVINQIREIVPVIEKSRTSDKDSYSILKVNAGRCGLNDLDDTDDLMGVWR</sequence>
<dbReference type="EMBL" id="JAFIQS010000002">
    <property type="protein sequence ID" value="KAG5172320.1"/>
    <property type="molecule type" value="Genomic_DNA"/>
</dbReference>
<dbReference type="OrthoDB" id="3156934at2759"/>
<proteinExistence type="predicted"/>
<dbReference type="Gene3D" id="3.80.10.10">
    <property type="entry name" value="Ribonuclease Inhibitor"/>
    <property type="match status" value="1"/>
</dbReference>
<accession>A0A8H7Y706</accession>
<reference evidence="1" key="1">
    <citation type="submission" date="2021-02" db="EMBL/GenBank/DDBJ databases">
        <title>Psilocybe cubensis genome.</title>
        <authorList>
            <person name="Mckernan K.J."/>
            <person name="Crawford S."/>
            <person name="Trippe A."/>
            <person name="Kane L.T."/>
            <person name="Mclaughlin S."/>
        </authorList>
    </citation>
    <scope>NUCLEOTIDE SEQUENCE [LARGE SCALE GENOMIC DNA]</scope>
    <source>
        <strain evidence="1">MGC-MH-2018</strain>
    </source>
</reference>